<feature type="compositionally biased region" description="Basic and acidic residues" evidence="1">
    <location>
        <begin position="416"/>
        <end position="441"/>
    </location>
</feature>
<protein>
    <submittedName>
        <fullName evidence="4">Uncharacterized protein</fullName>
    </submittedName>
</protein>
<sequence length="441" mass="48372">MPGGIVCDMDDADQKSTYAAEDMVTTWLDAVSSDTGVVQVAVSRGGRRRSVDFTPETEPRFSNPPDVTQFVDQVLERLRQQARTYGSNYRGREKKPVEVQAFRGWKKATYRDGMILLPERERGGAWALRGLVVVHELAHHLNTGLDGAIIDAHGAGFRATMLQLLEDIGWTEIAAMLREAHRQLGLDGQGPSGDGMLAKVGKMLRHAEGAATEAERDAFLTKAQELATTHSIELAVARAAHAAGEVSPAPRFEAVRLGHRGQQSNVRYIELMLAIARTNDLRCTIRGDNTAVTLYGFPGDIDVAKALYVSLVVQMVADADAYIRSGAHRPVHGRTARAAFYSGWTTRIEQRLQRARWAAQASAGAYERGIDQVTGEPSGAQLPALVAKEVEVRDFFDHMRRQHGVRGTWRGSSAVADERSSEHGRDAAERARLGREKELSA</sequence>
<name>A0A512HQF6_9ACTN</name>
<evidence type="ECO:0000259" key="2">
    <source>
        <dbReference type="Pfam" id="PF10979"/>
    </source>
</evidence>
<accession>A0A512HQF6</accession>
<dbReference type="EMBL" id="BJZQ01000001">
    <property type="protein sequence ID" value="GEO87691.1"/>
    <property type="molecule type" value="Genomic_DNA"/>
</dbReference>
<evidence type="ECO:0000313" key="4">
    <source>
        <dbReference type="EMBL" id="GEO87691.1"/>
    </source>
</evidence>
<dbReference type="Pfam" id="PF23771">
    <property type="entry name" value="DUF7168"/>
    <property type="match status" value="1"/>
</dbReference>
<dbReference type="Pfam" id="PF10979">
    <property type="entry name" value="DUF2786"/>
    <property type="match status" value="1"/>
</dbReference>
<evidence type="ECO:0000259" key="3">
    <source>
        <dbReference type="Pfam" id="PF23771"/>
    </source>
</evidence>
<proteinExistence type="predicted"/>
<comment type="caution">
    <text evidence="4">The sequence shown here is derived from an EMBL/GenBank/DDBJ whole genome shotgun (WGS) entry which is preliminary data.</text>
</comment>
<evidence type="ECO:0000256" key="1">
    <source>
        <dbReference type="SAM" id="MobiDB-lite"/>
    </source>
</evidence>
<feature type="domain" description="DUF2786" evidence="2">
    <location>
        <begin position="196"/>
        <end position="233"/>
    </location>
</feature>
<dbReference type="AlphaFoldDB" id="A0A512HQF6"/>
<feature type="region of interest" description="Disordered" evidence="1">
    <location>
        <begin position="407"/>
        <end position="441"/>
    </location>
</feature>
<feature type="domain" description="DUF7168" evidence="3">
    <location>
        <begin position="269"/>
        <end position="370"/>
    </location>
</feature>
<organism evidence="4 5">
    <name type="scientific">Aeromicrobium flavum</name>
    <dbReference type="NCBI Taxonomy" id="416568"/>
    <lineage>
        <taxon>Bacteria</taxon>
        <taxon>Bacillati</taxon>
        <taxon>Actinomycetota</taxon>
        <taxon>Actinomycetes</taxon>
        <taxon>Propionibacteriales</taxon>
        <taxon>Nocardioidaceae</taxon>
        <taxon>Aeromicrobium</taxon>
    </lineage>
</organism>
<dbReference type="InterPro" id="IPR024498">
    <property type="entry name" value="DUF2786"/>
</dbReference>
<evidence type="ECO:0000313" key="5">
    <source>
        <dbReference type="Proteomes" id="UP000321769"/>
    </source>
</evidence>
<keyword evidence="5" id="KW-1185">Reference proteome</keyword>
<reference evidence="4 5" key="1">
    <citation type="submission" date="2019-07" db="EMBL/GenBank/DDBJ databases">
        <title>Whole genome shotgun sequence of Aeromicrobium flavum NBRC 107625.</title>
        <authorList>
            <person name="Hosoyama A."/>
            <person name="Uohara A."/>
            <person name="Ohji S."/>
            <person name="Ichikawa N."/>
        </authorList>
    </citation>
    <scope>NUCLEOTIDE SEQUENCE [LARGE SCALE GENOMIC DNA]</scope>
    <source>
        <strain evidence="4 5">NBRC 107625</strain>
    </source>
</reference>
<dbReference type="InterPro" id="IPR055592">
    <property type="entry name" value="DUF7168"/>
</dbReference>
<gene>
    <name evidence="4" type="ORF">AFL01nite_00180</name>
</gene>
<dbReference type="Proteomes" id="UP000321769">
    <property type="component" value="Unassembled WGS sequence"/>
</dbReference>